<evidence type="ECO:0000313" key="4">
    <source>
        <dbReference type="Proteomes" id="UP000542776"/>
    </source>
</evidence>
<sequence length="93" mass="10052">MRLPSLSLALLAAATLTGCAAGDARPPTLGLAPDSYRPPVTRSCDNYADQTARNTYENLSDAEDSFGASAFNRQRAERDGRDAYQRCRAGRLN</sequence>
<feature type="chain" id="PRO_5031060007" description="Lipoprotein" evidence="2">
    <location>
        <begin position="21"/>
        <end position="93"/>
    </location>
</feature>
<name>A0A7W6EGG0_9HYPH</name>
<dbReference type="PROSITE" id="PS51257">
    <property type="entry name" value="PROKAR_LIPOPROTEIN"/>
    <property type="match status" value="1"/>
</dbReference>
<dbReference type="EMBL" id="JACIEK010000002">
    <property type="protein sequence ID" value="MBB3997499.1"/>
    <property type="molecule type" value="Genomic_DNA"/>
</dbReference>
<reference evidence="3 4" key="1">
    <citation type="submission" date="2020-08" db="EMBL/GenBank/DDBJ databases">
        <title>Genomic Encyclopedia of Type Strains, Phase IV (KMG-IV): sequencing the most valuable type-strain genomes for metagenomic binning, comparative biology and taxonomic classification.</title>
        <authorList>
            <person name="Goeker M."/>
        </authorList>
    </citation>
    <scope>NUCLEOTIDE SEQUENCE [LARGE SCALE GENOMIC DNA]</scope>
    <source>
        <strain evidence="3 4">DSM 102238</strain>
    </source>
</reference>
<evidence type="ECO:0000256" key="2">
    <source>
        <dbReference type="SAM" id="SignalP"/>
    </source>
</evidence>
<feature type="signal peptide" evidence="2">
    <location>
        <begin position="1"/>
        <end position="20"/>
    </location>
</feature>
<protein>
    <recommendedName>
        <fullName evidence="5">Lipoprotein</fullName>
    </recommendedName>
</protein>
<evidence type="ECO:0000256" key="1">
    <source>
        <dbReference type="SAM" id="MobiDB-lite"/>
    </source>
</evidence>
<evidence type="ECO:0008006" key="5">
    <source>
        <dbReference type="Google" id="ProtNLM"/>
    </source>
</evidence>
<dbReference type="AlphaFoldDB" id="A0A7W6EGG0"/>
<accession>A0A7W6EGG0</accession>
<feature type="region of interest" description="Disordered" evidence="1">
    <location>
        <begin position="22"/>
        <end position="45"/>
    </location>
</feature>
<dbReference type="Proteomes" id="UP000542776">
    <property type="component" value="Unassembled WGS sequence"/>
</dbReference>
<organism evidence="3 4">
    <name type="scientific">Aureimonas pseudogalii</name>
    <dbReference type="NCBI Taxonomy" id="1744844"/>
    <lineage>
        <taxon>Bacteria</taxon>
        <taxon>Pseudomonadati</taxon>
        <taxon>Pseudomonadota</taxon>
        <taxon>Alphaproteobacteria</taxon>
        <taxon>Hyphomicrobiales</taxon>
        <taxon>Aurantimonadaceae</taxon>
        <taxon>Aureimonas</taxon>
    </lineage>
</organism>
<feature type="region of interest" description="Disordered" evidence="1">
    <location>
        <begin position="70"/>
        <end position="93"/>
    </location>
</feature>
<comment type="caution">
    <text evidence="3">The sequence shown here is derived from an EMBL/GenBank/DDBJ whole genome shotgun (WGS) entry which is preliminary data.</text>
</comment>
<gene>
    <name evidence="3" type="ORF">GGR04_001335</name>
</gene>
<keyword evidence="2" id="KW-0732">Signal</keyword>
<dbReference type="RefSeq" id="WP_183199060.1">
    <property type="nucleotide sequence ID" value="NZ_JACIEK010000002.1"/>
</dbReference>
<proteinExistence type="predicted"/>
<feature type="compositionally biased region" description="Basic and acidic residues" evidence="1">
    <location>
        <begin position="74"/>
        <end position="85"/>
    </location>
</feature>
<keyword evidence="4" id="KW-1185">Reference proteome</keyword>
<evidence type="ECO:0000313" key="3">
    <source>
        <dbReference type="EMBL" id="MBB3997499.1"/>
    </source>
</evidence>